<dbReference type="Gene3D" id="3.20.20.80">
    <property type="entry name" value="Glycosidases"/>
    <property type="match status" value="1"/>
</dbReference>
<comment type="similarity">
    <text evidence="1">Belongs to the glycosyl hydrolase 25 family.</text>
</comment>
<evidence type="ECO:0000256" key="4">
    <source>
        <dbReference type="SAM" id="SignalP"/>
    </source>
</evidence>
<dbReference type="InterPro" id="IPR017853">
    <property type="entry name" value="GH"/>
</dbReference>
<keyword evidence="3" id="KW-0326">Glycosidase</keyword>
<dbReference type="PROSITE" id="PS51904">
    <property type="entry name" value="GLYCOSYL_HYDROL_F25_2"/>
    <property type="match status" value="1"/>
</dbReference>
<dbReference type="AlphaFoldDB" id="A0A5C0ZSZ7"/>
<evidence type="ECO:0000313" key="5">
    <source>
        <dbReference type="EMBL" id="QEL09482.1"/>
    </source>
</evidence>
<dbReference type="PANTHER" id="PTHR34135">
    <property type="entry name" value="LYSOZYME"/>
    <property type="match status" value="1"/>
</dbReference>
<reference evidence="5" key="1">
    <citation type="submission" date="2019-02" db="EMBL/GenBank/DDBJ databases">
        <title>Cloning and characterization of lysozyme gene CcLys from Coridius chinensis.</title>
        <authorList>
            <person name="Yu T."/>
            <person name="Li S."/>
            <person name="Zhang Z."/>
            <person name="Qi X."/>
        </authorList>
    </citation>
    <scope>NUCLEOTIDE SEQUENCE</scope>
</reference>
<keyword evidence="4" id="KW-0732">Signal</keyword>
<dbReference type="EMBL" id="MK526903">
    <property type="protein sequence ID" value="QEL09482.1"/>
    <property type="molecule type" value="mRNA"/>
</dbReference>
<dbReference type="SMART" id="SM00641">
    <property type="entry name" value="Glyco_25"/>
    <property type="match status" value="1"/>
</dbReference>
<feature type="chain" id="PRO_5022868652" evidence="4">
    <location>
        <begin position="19"/>
        <end position="222"/>
    </location>
</feature>
<evidence type="ECO:0000256" key="1">
    <source>
        <dbReference type="ARBA" id="ARBA00010646"/>
    </source>
</evidence>
<dbReference type="GO" id="GO:0003796">
    <property type="term" value="F:lysozyme activity"/>
    <property type="evidence" value="ECO:0007669"/>
    <property type="project" value="InterPro"/>
</dbReference>
<protein>
    <submittedName>
        <fullName evidence="5">Lysozyme</fullName>
    </submittedName>
</protein>
<feature type="signal peptide" evidence="4">
    <location>
        <begin position="1"/>
        <end position="18"/>
    </location>
</feature>
<dbReference type="SMR" id="A0A5C0ZSZ7"/>
<name>A0A5C0ZSZ7_CORCQ</name>
<dbReference type="GO" id="GO:0016998">
    <property type="term" value="P:cell wall macromolecule catabolic process"/>
    <property type="evidence" value="ECO:0007669"/>
    <property type="project" value="InterPro"/>
</dbReference>
<organism evidence="5">
    <name type="scientific">Coridius chinensis</name>
    <name type="common">Stink bug</name>
    <name type="synonym">Aspongopus chinensis</name>
    <dbReference type="NCBI Taxonomy" id="1028097"/>
    <lineage>
        <taxon>Eukaryota</taxon>
        <taxon>Metazoa</taxon>
        <taxon>Ecdysozoa</taxon>
        <taxon>Arthropoda</taxon>
        <taxon>Hexapoda</taxon>
        <taxon>Insecta</taxon>
        <taxon>Pterygota</taxon>
        <taxon>Neoptera</taxon>
        <taxon>Paraneoptera</taxon>
        <taxon>Hemiptera</taxon>
        <taxon>Heteroptera</taxon>
        <taxon>Panheteroptera</taxon>
        <taxon>Pentatomomorpha</taxon>
        <taxon>Pentatomoidea</taxon>
        <taxon>Dinidoridae</taxon>
        <taxon>Coridius</taxon>
    </lineage>
</organism>
<evidence type="ECO:0000256" key="2">
    <source>
        <dbReference type="ARBA" id="ARBA00022801"/>
    </source>
</evidence>
<dbReference type="CDD" id="cd00599">
    <property type="entry name" value="GH25_muramidase"/>
    <property type="match status" value="1"/>
</dbReference>
<dbReference type="PANTHER" id="PTHR34135:SF2">
    <property type="entry name" value="LYSOZYME"/>
    <property type="match status" value="1"/>
</dbReference>
<evidence type="ECO:0000256" key="3">
    <source>
        <dbReference type="ARBA" id="ARBA00023295"/>
    </source>
</evidence>
<proteinExistence type="evidence at transcript level"/>
<gene>
    <name evidence="5" type="primary">Lys</name>
</gene>
<dbReference type="Pfam" id="PF01183">
    <property type="entry name" value="Glyco_hydro_25"/>
    <property type="match status" value="1"/>
</dbReference>
<sequence length="222" mass="25058">MWRIILLLVCVWMSGSQSEFTNSVIDISHYQTNVDFSKVKSDGIVAVIHKATQGTRYVDPVYSQRRTLAQNYGLLWGAYHFASAGNPIAQADHFLKTVGNIDGVLLVVDLEDNGGNNMTPDEAEQFVKRIREKTGRYPVVYGSPNYLKTFNKENLNKCSLWIAMYSSSPQPILPQFRKSWVLWQYTDGAEGGNPRSVAGIGTCDRDRYNGSVDQLENRWPNL</sequence>
<dbReference type="InterPro" id="IPR002053">
    <property type="entry name" value="Glyco_hydro_25"/>
</dbReference>
<accession>A0A5C0ZSZ7</accession>
<dbReference type="GO" id="GO:0016052">
    <property type="term" value="P:carbohydrate catabolic process"/>
    <property type="evidence" value="ECO:0007669"/>
    <property type="project" value="TreeGrafter"/>
</dbReference>
<dbReference type="GO" id="GO:0009253">
    <property type="term" value="P:peptidoglycan catabolic process"/>
    <property type="evidence" value="ECO:0007669"/>
    <property type="project" value="InterPro"/>
</dbReference>
<keyword evidence="2" id="KW-0378">Hydrolase</keyword>
<dbReference type="SUPFAM" id="SSF51445">
    <property type="entry name" value="(Trans)glycosidases"/>
    <property type="match status" value="1"/>
</dbReference>
<dbReference type="InterPro" id="IPR018077">
    <property type="entry name" value="Glyco_hydro_fam25_subgr"/>
</dbReference>